<keyword evidence="1" id="KW-0234">DNA repair</keyword>
<comment type="similarity">
    <text evidence="1">Belongs to the peptidase M24 family. SPT16 subfamily.</text>
</comment>
<keyword evidence="1" id="KW-0805">Transcription regulation</keyword>
<keyword evidence="1" id="KW-0804">Transcription</keyword>
<dbReference type="Pfam" id="PF08512">
    <property type="entry name" value="Rttp106-like_middle"/>
    <property type="match status" value="1"/>
</dbReference>
<dbReference type="InterPro" id="IPR011993">
    <property type="entry name" value="PH-like_dom_sf"/>
</dbReference>
<evidence type="ECO:0000313" key="4">
    <source>
        <dbReference type="EMBL" id="CAK9065772.1"/>
    </source>
</evidence>
<evidence type="ECO:0000256" key="2">
    <source>
        <dbReference type="SAM" id="MobiDB-lite"/>
    </source>
</evidence>
<comment type="caution">
    <text evidence="4">The sequence shown here is derived from an EMBL/GenBank/DDBJ whole genome shotgun (WGS) entry which is preliminary data.</text>
</comment>
<feature type="compositionally biased region" description="Basic residues" evidence="2">
    <location>
        <begin position="185"/>
        <end position="197"/>
    </location>
</feature>
<keyword evidence="1" id="KW-0539">Nucleus</keyword>
<evidence type="ECO:0000256" key="1">
    <source>
        <dbReference type="RuleBase" id="RU367052"/>
    </source>
</evidence>
<evidence type="ECO:0000313" key="5">
    <source>
        <dbReference type="Proteomes" id="UP001642464"/>
    </source>
</evidence>
<comment type="function">
    <text evidence="1">Component of the FACT complex, a general chromatin factor that acts to reorganize nucleosomes. The FACT complex is involved in multiple processes that require DNA as a template such as mRNA elongation, DNA replication and DNA repair. During transcription elongation the FACT complex acts as a histone chaperone that both destabilizes and restores nucleosomal structure. It facilitates the passage of RNA polymerase II and transcription by promoting the dissociation of one histone H2A-H2B dimer from the nucleosome, then subsequently promotes the reestablishment of the nucleosome following the passage of RNA polymerase II.</text>
</comment>
<proteinExistence type="inferred from homology"/>
<evidence type="ECO:0000259" key="3">
    <source>
        <dbReference type="Pfam" id="PF08512"/>
    </source>
</evidence>
<feature type="domain" description="Histone chaperone RTT106/FACT complex subunit SPT16-like middle" evidence="3">
    <location>
        <begin position="1"/>
        <end position="54"/>
    </location>
</feature>
<comment type="subcellular location">
    <subcellularLocation>
        <location evidence="1">Nucleus</location>
    </subcellularLocation>
    <subcellularLocation>
        <location evidence="1">Chromosome</location>
    </subcellularLocation>
</comment>
<keyword evidence="1" id="KW-0158">Chromosome</keyword>
<keyword evidence="1" id="KW-0235">DNA replication</keyword>
<organism evidence="4 5">
    <name type="scientific">Durusdinium trenchii</name>
    <dbReference type="NCBI Taxonomy" id="1381693"/>
    <lineage>
        <taxon>Eukaryota</taxon>
        <taxon>Sar</taxon>
        <taxon>Alveolata</taxon>
        <taxon>Dinophyceae</taxon>
        <taxon>Suessiales</taxon>
        <taxon>Symbiodiniaceae</taxon>
        <taxon>Durusdinium</taxon>
    </lineage>
</organism>
<dbReference type="PANTHER" id="PTHR13980">
    <property type="entry name" value="CDC68 RELATED"/>
    <property type="match status" value="1"/>
</dbReference>
<accession>A0ABP0NPQ5</accession>
<protein>
    <recommendedName>
        <fullName evidence="1">FACT complex subunit</fullName>
    </recommendedName>
</protein>
<feature type="compositionally biased region" description="Acidic residues" evidence="2">
    <location>
        <begin position="93"/>
        <end position="168"/>
    </location>
</feature>
<comment type="subunit">
    <text evidence="1">Component of the FACT complex.</text>
</comment>
<dbReference type="EMBL" id="CAXAMM010030002">
    <property type="protein sequence ID" value="CAK9065772.1"/>
    <property type="molecule type" value="Genomic_DNA"/>
</dbReference>
<name>A0ABP0NPQ5_9DINO</name>
<dbReference type="PANTHER" id="PTHR13980:SF15">
    <property type="entry name" value="FACT COMPLEX SUBUNIT SPT16"/>
    <property type="match status" value="1"/>
</dbReference>
<keyword evidence="5" id="KW-1185">Reference proteome</keyword>
<reference evidence="4 5" key="1">
    <citation type="submission" date="2024-02" db="EMBL/GenBank/DDBJ databases">
        <authorList>
            <person name="Chen Y."/>
            <person name="Shah S."/>
            <person name="Dougan E. K."/>
            <person name="Thang M."/>
            <person name="Chan C."/>
        </authorList>
    </citation>
    <scope>NUCLEOTIDE SEQUENCE [LARGE SCALE GENOMIC DNA]</scope>
</reference>
<dbReference type="Gene3D" id="2.30.29.30">
    <property type="entry name" value="Pleckstrin-homology domain (PH domain)/Phosphotyrosine-binding domain (PTB)"/>
    <property type="match status" value="1"/>
</dbReference>
<keyword evidence="1" id="KW-0227">DNA damage</keyword>
<dbReference type="InterPro" id="IPR040258">
    <property type="entry name" value="Spt16"/>
</dbReference>
<feature type="region of interest" description="Disordered" evidence="2">
    <location>
        <begin position="91"/>
        <end position="197"/>
    </location>
</feature>
<dbReference type="InterPro" id="IPR013719">
    <property type="entry name" value="RTT106/SPT16-like_middle_dom"/>
</dbReference>
<dbReference type="Proteomes" id="UP001642464">
    <property type="component" value="Unassembled WGS sequence"/>
</dbReference>
<gene>
    <name evidence="4" type="ORF">SCF082_LOCUS33598</name>
</gene>
<sequence>MDDVELFVFERVTLATREFDMVMVRKDYSEHPTQITMIPSSKMIDLKSWLGDLKMVWYTLSMNMQWKAVMQEVTGDLKKFIDFGGWQHWFDDGGSEDDAAQDSEESDFEADDSEVDEDDNDGDDLDEEFSEDEDDDDSDDDDDDDDDSAFDEEEEGKDWDELEAEAEEEERKKRRGGAGQQKPKTAPKPKARNTKRR</sequence>